<gene>
    <name evidence="2" type="ORF">Fmac_028064</name>
</gene>
<name>A0ABD1LJI3_9FABA</name>
<dbReference type="AlphaFoldDB" id="A0ABD1LJI3"/>
<feature type="region of interest" description="Disordered" evidence="1">
    <location>
        <begin position="110"/>
        <end position="134"/>
    </location>
</feature>
<protein>
    <submittedName>
        <fullName evidence="2">Uncharacterized protein</fullName>
    </submittedName>
</protein>
<dbReference type="Proteomes" id="UP001603857">
    <property type="component" value="Unassembled WGS sequence"/>
</dbReference>
<keyword evidence="3" id="KW-1185">Reference proteome</keyword>
<proteinExistence type="predicted"/>
<accession>A0ABD1LJI3</accession>
<dbReference type="EMBL" id="JBGMDY010000009">
    <property type="protein sequence ID" value="KAL2323685.1"/>
    <property type="molecule type" value="Genomic_DNA"/>
</dbReference>
<evidence type="ECO:0000313" key="3">
    <source>
        <dbReference type="Proteomes" id="UP001603857"/>
    </source>
</evidence>
<sequence length="134" mass="14350">MVRPPIHKHISSLSYIYFSLFICSAFNIPQENGSHGSSIHLYFAPNINTFSHHLNTVKRPGAMHNVFGVRESMPPTSASTSTTTSTNRVFLTTAATVTATSVTATAASCGMSSATKTNMRPMRGDPSAAKTTVQ</sequence>
<comment type="caution">
    <text evidence="2">The sequence shown here is derived from an EMBL/GenBank/DDBJ whole genome shotgun (WGS) entry which is preliminary data.</text>
</comment>
<evidence type="ECO:0000313" key="2">
    <source>
        <dbReference type="EMBL" id="KAL2323685.1"/>
    </source>
</evidence>
<organism evidence="2 3">
    <name type="scientific">Flemingia macrophylla</name>
    <dbReference type="NCBI Taxonomy" id="520843"/>
    <lineage>
        <taxon>Eukaryota</taxon>
        <taxon>Viridiplantae</taxon>
        <taxon>Streptophyta</taxon>
        <taxon>Embryophyta</taxon>
        <taxon>Tracheophyta</taxon>
        <taxon>Spermatophyta</taxon>
        <taxon>Magnoliopsida</taxon>
        <taxon>eudicotyledons</taxon>
        <taxon>Gunneridae</taxon>
        <taxon>Pentapetalae</taxon>
        <taxon>rosids</taxon>
        <taxon>fabids</taxon>
        <taxon>Fabales</taxon>
        <taxon>Fabaceae</taxon>
        <taxon>Papilionoideae</taxon>
        <taxon>50 kb inversion clade</taxon>
        <taxon>NPAAA clade</taxon>
        <taxon>indigoferoid/millettioid clade</taxon>
        <taxon>Phaseoleae</taxon>
        <taxon>Flemingia</taxon>
    </lineage>
</organism>
<evidence type="ECO:0000256" key="1">
    <source>
        <dbReference type="SAM" id="MobiDB-lite"/>
    </source>
</evidence>
<reference evidence="2 3" key="1">
    <citation type="submission" date="2024-08" db="EMBL/GenBank/DDBJ databases">
        <title>Insights into the chromosomal genome structure of Flemingia macrophylla.</title>
        <authorList>
            <person name="Ding Y."/>
            <person name="Zhao Y."/>
            <person name="Bi W."/>
            <person name="Wu M."/>
            <person name="Zhao G."/>
            <person name="Gong Y."/>
            <person name="Li W."/>
            <person name="Zhang P."/>
        </authorList>
    </citation>
    <scope>NUCLEOTIDE SEQUENCE [LARGE SCALE GENOMIC DNA]</scope>
    <source>
        <strain evidence="2">DYQJB</strain>
        <tissue evidence="2">Leaf</tissue>
    </source>
</reference>